<evidence type="ECO:0000259" key="5">
    <source>
        <dbReference type="PROSITE" id="PS51779"/>
    </source>
</evidence>
<gene>
    <name evidence="6" type="ORF">KUV50_08330</name>
</gene>
<keyword evidence="7" id="KW-1185">Reference proteome</keyword>
<protein>
    <submittedName>
        <fullName evidence="6">BamA/TamA family outer membrane protein</fullName>
    </submittedName>
</protein>
<dbReference type="InterPro" id="IPR039910">
    <property type="entry name" value="D15-like"/>
</dbReference>
<dbReference type="InterPro" id="IPR034746">
    <property type="entry name" value="POTRA"/>
</dbReference>
<comment type="subcellular location">
    <subcellularLocation>
        <location evidence="1">Membrane</location>
    </subcellularLocation>
</comment>
<evidence type="ECO:0000256" key="3">
    <source>
        <dbReference type="ARBA" id="ARBA00022692"/>
    </source>
</evidence>
<dbReference type="Gene3D" id="2.40.160.50">
    <property type="entry name" value="membrane protein fhac: a member of the omp85/tpsb transporter family"/>
    <property type="match status" value="1"/>
</dbReference>
<evidence type="ECO:0000313" key="6">
    <source>
        <dbReference type="EMBL" id="MBY5958132.1"/>
    </source>
</evidence>
<organism evidence="6 7">
    <name type="scientific">Membranihabitans marinus</name>
    <dbReference type="NCBI Taxonomy" id="1227546"/>
    <lineage>
        <taxon>Bacteria</taxon>
        <taxon>Pseudomonadati</taxon>
        <taxon>Bacteroidota</taxon>
        <taxon>Saprospiria</taxon>
        <taxon>Saprospirales</taxon>
        <taxon>Saprospiraceae</taxon>
        <taxon>Membranihabitans</taxon>
    </lineage>
</organism>
<dbReference type="PANTHER" id="PTHR12815">
    <property type="entry name" value="SORTING AND ASSEMBLY MACHINERY SAMM50 PROTEIN FAMILY MEMBER"/>
    <property type="match status" value="1"/>
</dbReference>
<dbReference type="RefSeq" id="WP_222579665.1">
    <property type="nucleotide sequence ID" value="NZ_JAHVHU010000007.1"/>
</dbReference>
<dbReference type="EMBL" id="JAHVHU010000007">
    <property type="protein sequence ID" value="MBY5958132.1"/>
    <property type="molecule type" value="Genomic_DNA"/>
</dbReference>
<dbReference type="InterPro" id="IPR000184">
    <property type="entry name" value="Bac_surfAg_D15"/>
</dbReference>
<sequence>MAWHLPVQAQHTPKKYLVRQISFEGNEKTQSSRLLREVVVHVGDSLTLKEITQKLQISKDHINNIGLFTDVSTNLYFDEENDNNVRLHFTVKEGLFFIPIPIIELADRNFNVWWSEHNRDIKFLNLGMNLKLRNITGNADEIDVLAQWGYDRKFILNYESPYFDPGRKWNFDFRTYYASNKELIYNTLDGKPQYLRDDDQFLRSRFETGMAFTYRPAQNSFYKLFFGYFYNTIADEVFEKNPDYFRGASEQRYAQIKLEYKLEKRNNKYLATDGWYLLASLARNGIADSDQLNSWELEANVSYFQPLNEYWTWSHAGILRGHFSQENYPYYDLYQLGGEPEYIRGYEYYHIQGSSLGVYKTSVMRKVFDRKINLGKIMPFTNYREMDAKLYLSLNMDYGYVYDSYFKTNPFVNRSLWGGGVGLNVLLYNKFSCSFEASLNERKEIGVFFHLNRNF</sequence>
<dbReference type="Pfam" id="PF01103">
    <property type="entry name" value="Omp85"/>
    <property type="match status" value="1"/>
</dbReference>
<keyword evidence="3" id="KW-0812">Transmembrane</keyword>
<dbReference type="PANTHER" id="PTHR12815:SF18">
    <property type="entry name" value="SORTING AND ASSEMBLY MACHINERY COMPONENT 50 HOMOLOG"/>
    <property type="match status" value="1"/>
</dbReference>
<proteinExistence type="predicted"/>
<evidence type="ECO:0000313" key="7">
    <source>
        <dbReference type="Proteomes" id="UP000753961"/>
    </source>
</evidence>
<evidence type="ECO:0000256" key="2">
    <source>
        <dbReference type="ARBA" id="ARBA00022452"/>
    </source>
</evidence>
<dbReference type="Pfam" id="PF07244">
    <property type="entry name" value="POTRA"/>
    <property type="match status" value="1"/>
</dbReference>
<name>A0A953HM15_9BACT</name>
<dbReference type="PROSITE" id="PS51779">
    <property type="entry name" value="POTRA"/>
    <property type="match status" value="1"/>
</dbReference>
<dbReference type="AlphaFoldDB" id="A0A953HM15"/>
<dbReference type="Proteomes" id="UP000753961">
    <property type="component" value="Unassembled WGS sequence"/>
</dbReference>
<accession>A0A953HM15</accession>
<dbReference type="Gene3D" id="3.10.20.310">
    <property type="entry name" value="membrane protein fhac"/>
    <property type="match status" value="1"/>
</dbReference>
<evidence type="ECO:0000256" key="4">
    <source>
        <dbReference type="ARBA" id="ARBA00023136"/>
    </source>
</evidence>
<dbReference type="GO" id="GO:0019867">
    <property type="term" value="C:outer membrane"/>
    <property type="evidence" value="ECO:0007669"/>
    <property type="project" value="InterPro"/>
</dbReference>
<keyword evidence="2" id="KW-1134">Transmembrane beta strand</keyword>
<keyword evidence="4" id="KW-0472">Membrane</keyword>
<reference evidence="6" key="1">
    <citation type="submission" date="2021-06" db="EMBL/GenBank/DDBJ databases">
        <title>44 bacteria genomes isolated from Dapeng, Shenzhen.</title>
        <authorList>
            <person name="Zheng W."/>
            <person name="Yu S."/>
            <person name="Huang Y."/>
        </authorList>
    </citation>
    <scope>NUCLEOTIDE SEQUENCE</scope>
    <source>
        <strain evidence="6">DP5N28-2</strain>
    </source>
</reference>
<evidence type="ECO:0000256" key="1">
    <source>
        <dbReference type="ARBA" id="ARBA00004370"/>
    </source>
</evidence>
<dbReference type="InterPro" id="IPR010827">
    <property type="entry name" value="BamA/TamA_POTRA"/>
</dbReference>
<feature type="domain" description="POTRA" evidence="5">
    <location>
        <begin position="16"/>
        <end position="94"/>
    </location>
</feature>
<comment type="caution">
    <text evidence="6">The sequence shown here is derived from an EMBL/GenBank/DDBJ whole genome shotgun (WGS) entry which is preliminary data.</text>
</comment>